<name>A0A382BLT9_9ZZZZ</name>
<accession>A0A382BLT9</accession>
<evidence type="ECO:0008006" key="2">
    <source>
        <dbReference type="Google" id="ProtNLM"/>
    </source>
</evidence>
<dbReference type="AlphaFoldDB" id="A0A382BLT9"/>
<dbReference type="Pfam" id="PF02423">
    <property type="entry name" value="OCD_Mu_crystall"/>
    <property type="match status" value="1"/>
</dbReference>
<reference evidence="1" key="1">
    <citation type="submission" date="2018-05" db="EMBL/GenBank/DDBJ databases">
        <authorList>
            <person name="Lanie J.A."/>
            <person name="Ng W.-L."/>
            <person name="Kazmierczak K.M."/>
            <person name="Andrzejewski T.M."/>
            <person name="Davidsen T.M."/>
            <person name="Wayne K.J."/>
            <person name="Tettelin H."/>
            <person name="Glass J.I."/>
            <person name="Rusch D."/>
            <person name="Podicherti R."/>
            <person name="Tsui H.-C.T."/>
            <person name="Winkler M.E."/>
        </authorList>
    </citation>
    <scope>NUCLEOTIDE SEQUENCE</scope>
</reference>
<dbReference type="SUPFAM" id="SSF51735">
    <property type="entry name" value="NAD(P)-binding Rossmann-fold domains"/>
    <property type="match status" value="1"/>
</dbReference>
<dbReference type="Gene3D" id="3.40.50.720">
    <property type="entry name" value="NAD(P)-binding Rossmann-like Domain"/>
    <property type="match status" value="1"/>
</dbReference>
<organism evidence="1">
    <name type="scientific">marine metagenome</name>
    <dbReference type="NCBI Taxonomy" id="408172"/>
    <lineage>
        <taxon>unclassified sequences</taxon>
        <taxon>metagenomes</taxon>
        <taxon>ecological metagenomes</taxon>
    </lineage>
</organism>
<dbReference type="EMBL" id="UINC01030343">
    <property type="protein sequence ID" value="SVB14589.1"/>
    <property type="molecule type" value="Genomic_DNA"/>
</dbReference>
<protein>
    <recommendedName>
        <fullName evidence="2">Ornithine cyclodeaminase</fullName>
    </recommendedName>
</protein>
<dbReference type="PANTHER" id="PTHR13812:SF19">
    <property type="entry name" value="KETIMINE REDUCTASE MU-CRYSTALLIN"/>
    <property type="match status" value="1"/>
</dbReference>
<dbReference type="InterPro" id="IPR036291">
    <property type="entry name" value="NAD(P)-bd_dom_sf"/>
</dbReference>
<dbReference type="Gene3D" id="3.30.1780.10">
    <property type="entry name" value="ornithine cyclodeaminase, domain 1"/>
    <property type="match status" value="1"/>
</dbReference>
<dbReference type="InterPro" id="IPR003462">
    <property type="entry name" value="ODC_Mu_crystall"/>
</dbReference>
<dbReference type="GO" id="GO:0005737">
    <property type="term" value="C:cytoplasm"/>
    <property type="evidence" value="ECO:0007669"/>
    <property type="project" value="TreeGrafter"/>
</dbReference>
<sequence>MKIINHSIVTELISMDLAYHSVESVMRMQSEGSVYLKPRTTKSFGDSKLLADMTASIPGMNVFGIKHFVVNNGHYFYYIYLYNFRDKNLLAILEAEEIGRYRTAAVTALAINKLRTNNMRNLAIIGTGFQAQQQLKSVIATNPDFEKIFIFSPNKNRRTKFVMDFRKLFSKQEFVNCDSMKDALIDSDVIITATNSSSPVINYDYLKDQYLIIGMGAATPYYIEIDEKTIANCNLVIADDIDQAKLESGDLLNPVSKGLLQWKDVIYFSDIFKPEFKLSYEKNKIFFKSLGIATWDVSIANDIYKKFINSN</sequence>
<gene>
    <name evidence="1" type="ORF">METZ01_LOCUS167443</name>
</gene>
<dbReference type="PANTHER" id="PTHR13812">
    <property type="entry name" value="KETIMINE REDUCTASE MU-CRYSTALLIN"/>
    <property type="match status" value="1"/>
</dbReference>
<dbReference type="InterPro" id="IPR023401">
    <property type="entry name" value="ODC_N"/>
</dbReference>
<evidence type="ECO:0000313" key="1">
    <source>
        <dbReference type="EMBL" id="SVB14589.1"/>
    </source>
</evidence>
<proteinExistence type="predicted"/>
<dbReference type="PIRSF" id="PIRSF001439">
    <property type="entry name" value="CryM"/>
    <property type="match status" value="1"/>
</dbReference>